<evidence type="ECO:0000256" key="5">
    <source>
        <dbReference type="ARBA" id="ARBA00022989"/>
    </source>
</evidence>
<comment type="similarity">
    <text evidence="7">Belongs to the binding-protein-dependent transport system permease family.</text>
</comment>
<gene>
    <name evidence="9" type="ORF">SAMN05216180_2919</name>
</gene>
<keyword evidence="5 7" id="KW-1133">Transmembrane helix</keyword>
<reference evidence="9 10" key="1">
    <citation type="submission" date="2016-10" db="EMBL/GenBank/DDBJ databases">
        <authorList>
            <person name="de Groot N.N."/>
        </authorList>
    </citation>
    <scope>NUCLEOTIDE SEQUENCE [LARGE SCALE GENOMIC DNA]</scope>
    <source>
        <strain evidence="9 10">CGMCC 1.5070</strain>
    </source>
</reference>
<dbReference type="STRING" id="474960.SAMN05216180_2919"/>
<sequence length="301" mass="34242">MRKKISFKKKNTFFIILMLIPALFMVLTFTYYPMFKGIVMAFQDYNLFNITNIKWVGLDNFKELFDPTPSNTFYTTLWNTVKWVVISLFFQFTIGFALAMMLKKKFRGSGIYQGIIFFPWAVSGFMIGIMWRWMFNGTSGVINDLLVKMGILQQPFGFLSEQSSALNSVIVANVWYGIPFFTIMLTAALQGVPDELYEAASVDGGSAWKQFFMITLPCIKPVLVLTLLLRVIWIFNFPELIYSMTNGGPGGSSHIITSYMMETIKGLDYGKGSAIGVIVILMLSIYTVFYLCVTKFDEMGD</sequence>
<dbReference type="GO" id="GO:0005886">
    <property type="term" value="C:plasma membrane"/>
    <property type="evidence" value="ECO:0007669"/>
    <property type="project" value="UniProtKB-SubCell"/>
</dbReference>
<feature type="domain" description="ABC transmembrane type-1" evidence="8">
    <location>
        <begin position="77"/>
        <end position="290"/>
    </location>
</feature>
<name>A0A1H8E7R0_9FIRM</name>
<dbReference type="SUPFAM" id="SSF161098">
    <property type="entry name" value="MetI-like"/>
    <property type="match status" value="1"/>
</dbReference>
<keyword evidence="4 7" id="KW-0812">Transmembrane</keyword>
<evidence type="ECO:0000256" key="6">
    <source>
        <dbReference type="ARBA" id="ARBA00023136"/>
    </source>
</evidence>
<evidence type="ECO:0000313" key="9">
    <source>
        <dbReference type="EMBL" id="SEN15456.1"/>
    </source>
</evidence>
<dbReference type="RefSeq" id="WP_242943194.1">
    <property type="nucleotide sequence ID" value="NZ_FOCG01000005.1"/>
</dbReference>
<comment type="subcellular location">
    <subcellularLocation>
        <location evidence="1 7">Cell membrane</location>
        <topology evidence="1 7">Multi-pass membrane protein</topology>
    </subcellularLocation>
</comment>
<feature type="transmembrane region" description="Helical" evidence="7">
    <location>
        <begin position="12"/>
        <end position="32"/>
    </location>
</feature>
<dbReference type="PANTHER" id="PTHR43005">
    <property type="entry name" value="BLR7065 PROTEIN"/>
    <property type="match status" value="1"/>
</dbReference>
<dbReference type="PROSITE" id="PS50928">
    <property type="entry name" value="ABC_TM1"/>
    <property type="match status" value="1"/>
</dbReference>
<evidence type="ECO:0000259" key="8">
    <source>
        <dbReference type="PROSITE" id="PS50928"/>
    </source>
</evidence>
<keyword evidence="10" id="KW-1185">Reference proteome</keyword>
<dbReference type="PANTHER" id="PTHR43005:SF1">
    <property type="entry name" value="SPERMIDINE_PUTRESCINE TRANSPORT SYSTEM PERMEASE PROTEIN"/>
    <property type="match status" value="1"/>
</dbReference>
<keyword evidence="3" id="KW-1003">Cell membrane</keyword>
<dbReference type="Gene3D" id="1.10.3720.10">
    <property type="entry name" value="MetI-like"/>
    <property type="match status" value="1"/>
</dbReference>
<evidence type="ECO:0000256" key="7">
    <source>
        <dbReference type="RuleBase" id="RU363032"/>
    </source>
</evidence>
<dbReference type="Proteomes" id="UP000199158">
    <property type="component" value="Unassembled WGS sequence"/>
</dbReference>
<keyword evidence="2 7" id="KW-0813">Transport</keyword>
<feature type="transmembrane region" description="Helical" evidence="7">
    <location>
        <begin position="83"/>
        <end position="102"/>
    </location>
</feature>
<feature type="transmembrane region" description="Helical" evidence="7">
    <location>
        <begin position="165"/>
        <end position="190"/>
    </location>
</feature>
<dbReference type="AlphaFoldDB" id="A0A1H8E7R0"/>
<dbReference type="CDD" id="cd06261">
    <property type="entry name" value="TM_PBP2"/>
    <property type="match status" value="1"/>
</dbReference>
<feature type="transmembrane region" description="Helical" evidence="7">
    <location>
        <begin position="211"/>
        <end position="235"/>
    </location>
</feature>
<dbReference type="Pfam" id="PF00528">
    <property type="entry name" value="BPD_transp_1"/>
    <property type="match status" value="1"/>
</dbReference>
<organism evidence="9 10">
    <name type="scientific">Hydrogenoanaerobacterium saccharovorans</name>
    <dbReference type="NCBI Taxonomy" id="474960"/>
    <lineage>
        <taxon>Bacteria</taxon>
        <taxon>Bacillati</taxon>
        <taxon>Bacillota</taxon>
        <taxon>Clostridia</taxon>
        <taxon>Eubacteriales</taxon>
        <taxon>Oscillospiraceae</taxon>
        <taxon>Hydrogenoanaerobacterium</taxon>
    </lineage>
</organism>
<accession>A0A1H8E7R0</accession>
<evidence type="ECO:0000313" key="10">
    <source>
        <dbReference type="Proteomes" id="UP000199158"/>
    </source>
</evidence>
<dbReference type="InterPro" id="IPR000515">
    <property type="entry name" value="MetI-like"/>
</dbReference>
<feature type="transmembrane region" description="Helical" evidence="7">
    <location>
        <begin position="274"/>
        <end position="293"/>
    </location>
</feature>
<dbReference type="InterPro" id="IPR035906">
    <property type="entry name" value="MetI-like_sf"/>
</dbReference>
<proteinExistence type="inferred from homology"/>
<dbReference type="GO" id="GO:0055085">
    <property type="term" value="P:transmembrane transport"/>
    <property type="evidence" value="ECO:0007669"/>
    <property type="project" value="InterPro"/>
</dbReference>
<evidence type="ECO:0000256" key="2">
    <source>
        <dbReference type="ARBA" id="ARBA00022448"/>
    </source>
</evidence>
<evidence type="ECO:0000256" key="1">
    <source>
        <dbReference type="ARBA" id="ARBA00004651"/>
    </source>
</evidence>
<evidence type="ECO:0000256" key="4">
    <source>
        <dbReference type="ARBA" id="ARBA00022692"/>
    </source>
</evidence>
<keyword evidence="6 7" id="KW-0472">Membrane</keyword>
<feature type="transmembrane region" description="Helical" evidence="7">
    <location>
        <begin position="114"/>
        <end position="134"/>
    </location>
</feature>
<protein>
    <submittedName>
        <fullName evidence="9">Carbohydrate ABC transporter membrane protein 1, CUT1 family</fullName>
    </submittedName>
</protein>
<dbReference type="EMBL" id="FOCG01000005">
    <property type="protein sequence ID" value="SEN15456.1"/>
    <property type="molecule type" value="Genomic_DNA"/>
</dbReference>
<evidence type="ECO:0000256" key="3">
    <source>
        <dbReference type="ARBA" id="ARBA00022475"/>
    </source>
</evidence>